<dbReference type="EMBL" id="JAFMYU010000004">
    <property type="protein sequence ID" value="MBO0930695.1"/>
    <property type="molecule type" value="Genomic_DNA"/>
</dbReference>
<feature type="chain" id="PRO_5037897463" description="YD repeat-containing protein" evidence="1">
    <location>
        <begin position="32"/>
        <end position="360"/>
    </location>
</feature>
<keyword evidence="1" id="KW-0732">Signal</keyword>
<organism evidence="2 3">
    <name type="scientific">Fibrella aquatilis</name>
    <dbReference type="NCBI Taxonomy" id="2817059"/>
    <lineage>
        <taxon>Bacteria</taxon>
        <taxon>Pseudomonadati</taxon>
        <taxon>Bacteroidota</taxon>
        <taxon>Cytophagia</taxon>
        <taxon>Cytophagales</taxon>
        <taxon>Spirosomataceae</taxon>
        <taxon>Fibrella</taxon>
    </lineage>
</organism>
<accession>A0A939G415</accession>
<proteinExistence type="predicted"/>
<evidence type="ECO:0008006" key="4">
    <source>
        <dbReference type="Google" id="ProtNLM"/>
    </source>
</evidence>
<evidence type="ECO:0000313" key="2">
    <source>
        <dbReference type="EMBL" id="MBO0930695.1"/>
    </source>
</evidence>
<dbReference type="Gene3D" id="2.180.10.10">
    <property type="entry name" value="RHS repeat-associated core"/>
    <property type="match status" value="1"/>
</dbReference>
<reference evidence="2 3" key="1">
    <citation type="submission" date="2021-03" db="EMBL/GenBank/DDBJ databases">
        <title>Fibrella sp. HMF5036 genome sequencing and assembly.</title>
        <authorList>
            <person name="Kang H."/>
            <person name="Kim H."/>
            <person name="Bae S."/>
            <person name="Joh K."/>
        </authorList>
    </citation>
    <scope>NUCLEOTIDE SEQUENCE [LARGE SCALE GENOMIC DNA]</scope>
    <source>
        <strain evidence="2 3">HMF5036</strain>
    </source>
</reference>
<protein>
    <recommendedName>
        <fullName evidence="4">YD repeat-containing protein</fullName>
    </recommendedName>
</protein>
<feature type="signal peptide" evidence="1">
    <location>
        <begin position="1"/>
        <end position="31"/>
    </location>
</feature>
<sequence length="360" mass="39436">MEKKIQSRGGALRYIISLCLLALLSQCTPKAVDRQVDSPCRLEQMTCHMVTTGSGTNDSDITEKTVYTYDAAGQLVGQTDRTAYRYSPADSSVSTTARVLMYDASGLLISEAITSQDTDSGVVRNSTVRRVYTYANGRLAQATTDKLDYIGWQTKLVQTYTHDEAGMLSQRTDATTYPVIPTPGKPKYPDGFTQTWFYKNGQATDCVQQAGGQTTKPYTFQNGLITSALTSNSDQTRYTYDSQRRVVGVDYLTNGARTGYTELVYGPAKTPESSLPLFKGFPVVADPYGQTGPTTAYRIYTLSSNGIVNLTSDWQTKYVLTGSGYVRESVAAITITRNSPKPLTYPIAMTINYVYSGGCD</sequence>
<dbReference type="NCBIfam" id="TIGR01643">
    <property type="entry name" value="YD_repeat_2x"/>
    <property type="match status" value="1"/>
</dbReference>
<gene>
    <name evidence="2" type="ORF">J2I48_06800</name>
</gene>
<name>A0A939G415_9BACT</name>
<dbReference type="AlphaFoldDB" id="A0A939G415"/>
<evidence type="ECO:0000256" key="1">
    <source>
        <dbReference type="SAM" id="SignalP"/>
    </source>
</evidence>
<keyword evidence="3" id="KW-1185">Reference proteome</keyword>
<dbReference type="InterPro" id="IPR006530">
    <property type="entry name" value="YD"/>
</dbReference>
<evidence type="ECO:0000313" key="3">
    <source>
        <dbReference type="Proteomes" id="UP000664795"/>
    </source>
</evidence>
<dbReference type="RefSeq" id="WP_207334658.1">
    <property type="nucleotide sequence ID" value="NZ_JAFMYU010000004.1"/>
</dbReference>
<dbReference type="Proteomes" id="UP000664795">
    <property type="component" value="Unassembled WGS sequence"/>
</dbReference>
<comment type="caution">
    <text evidence="2">The sequence shown here is derived from an EMBL/GenBank/DDBJ whole genome shotgun (WGS) entry which is preliminary data.</text>
</comment>